<dbReference type="InterPro" id="IPR036942">
    <property type="entry name" value="Beta-barrel_TonB_sf"/>
</dbReference>
<reference evidence="10" key="2">
    <citation type="submission" date="2023-04" db="EMBL/GenBank/DDBJ databases">
        <title>Paracnuella aquatica gen. nov., sp. nov., a member of the family Chitinophagaceae isolated from a hot spring.</title>
        <authorList>
            <person name="Wang C."/>
        </authorList>
    </citation>
    <scope>NUCLEOTIDE SEQUENCE</scope>
    <source>
        <strain evidence="10">LB-8</strain>
    </source>
</reference>
<dbReference type="Proteomes" id="UP001155483">
    <property type="component" value="Unassembled WGS sequence"/>
</dbReference>
<keyword evidence="2 7" id="KW-0813">Transport</keyword>
<evidence type="ECO:0000256" key="5">
    <source>
        <dbReference type="ARBA" id="ARBA00023136"/>
    </source>
</evidence>
<name>A0A9X2XSH8_9BACT</name>
<evidence type="ECO:0000256" key="1">
    <source>
        <dbReference type="ARBA" id="ARBA00004571"/>
    </source>
</evidence>
<comment type="caution">
    <text evidence="10">The sequence shown here is derived from an EMBL/GenBank/DDBJ whole genome shotgun (WGS) entry which is preliminary data.</text>
</comment>
<proteinExistence type="inferred from homology"/>
<dbReference type="InterPro" id="IPR037066">
    <property type="entry name" value="Plug_dom_sf"/>
</dbReference>
<dbReference type="Pfam" id="PF07715">
    <property type="entry name" value="Plug"/>
    <property type="match status" value="1"/>
</dbReference>
<keyword evidence="3 7" id="KW-1134">Transmembrane beta strand</keyword>
<dbReference type="PROSITE" id="PS52016">
    <property type="entry name" value="TONB_DEPENDENT_REC_3"/>
    <property type="match status" value="1"/>
</dbReference>
<keyword evidence="6 7" id="KW-0998">Cell outer membrane</keyword>
<evidence type="ECO:0000256" key="3">
    <source>
        <dbReference type="ARBA" id="ARBA00022452"/>
    </source>
</evidence>
<feature type="domain" description="TonB-dependent receptor plug" evidence="9">
    <location>
        <begin position="76"/>
        <end position="182"/>
    </location>
</feature>
<sequence>MKTKILSVTIVALFLGAFPVVSDAQQQGPGRSASKPVVDTSKIPIYQRPQKWKEDSSNVRTIEGVVVVAYGAQKRSAVTGAIAQISDSQMVRRPVTNLAEALTGAAPGIQSTLSSGQPGGSPNIRVRGFGSISAGSSPLIVVDGIVYDGDLASINAADVASMSTLMDAASAALYGSRGSNGVILITTKKGSARNKKPAVQFKTSQGFSERMLPEYARVNAYEYYPLMWEFYRNGLVSSQGGMLADKYATEDIKSMLGYNPFNVPDDKIVDGEGKLNPNAKLLYPDDLDWEKASTRKGYRQEYTVSFNGGNETADYYASMGYIGENGYTPTSDFKRWNGRVNANARISSKVKAGLNVYGSSTNTNQTPTSSNAYVNPFMFARSMGPIYPVYAHDATGAYILDDNGKPKYDDGVHTGSLRPFALGRNALAEGLLNVNYLTGISLGARTNIDVALHKNLKFTSNIGLDQETTESYQYMNPIIGDGAPSGALTRGSDVVRSYTFNQLLNYTKRFDGHNIEALIGHENYDRKSSGTSASVRGQIAAGNNLELGNYSTSSEMPNSYSIAKRVESYLSRISYDFNETYFATASVRRDGNSFFATDKRWANFWSVGGAWRISKEKFFQEYVNLPYLNELKLKASYGKVGNDAVGSYAYQGGYMSNNNAQEPGYIYAVIPNKDLTWESLNNLNLGIEFSLFKDRISGYVQYFDKQSTGLVFAVPQPLSGGGTPSGVYSIWQNIGSMYNRGWEASVTGTVLQTKKANWQMVLNASTLENKVTKMPETNKEIVSGTKKLSVGHSVYDFWLISYKGVDPANGDALFVLDPKNTYDDGAPYDYPDKTIMGERYTTTVARAKYDYHGSAIPDLYGSLRNDVRYKNFSLNVLFTYQIGGLAYDGLYATLMSPTFGQAVSADIAGRWKQTGDQTDIPRMDYGRSGDFDGSSSRWLISATSLTVNNINLGYSFEPSVLKQLKLAGLQTYLSVENVYQFSARKGMNVLQSFNGTTTNGFVPRRVYSLGVVANL</sequence>
<evidence type="ECO:0000256" key="8">
    <source>
        <dbReference type="SAM" id="SignalP"/>
    </source>
</evidence>
<dbReference type="GO" id="GO:0009279">
    <property type="term" value="C:cell outer membrane"/>
    <property type="evidence" value="ECO:0007669"/>
    <property type="project" value="UniProtKB-SubCell"/>
</dbReference>
<evidence type="ECO:0000313" key="11">
    <source>
        <dbReference type="Proteomes" id="UP001155483"/>
    </source>
</evidence>
<dbReference type="InterPro" id="IPR023997">
    <property type="entry name" value="TonB-dep_OMP_SusC/RagA_CS"/>
</dbReference>
<feature type="signal peptide" evidence="8">
    <location>
        <begin position="1"/>
        <end position="24"/>
    </location>
</feature>
<protein>
    <submittedName>
        <fullName evidence="10">SusC/RagA family TonB-linked outer membrane protein</fullName>
    </submittedName>
</protein>
<dbReference type="NCBIfam" id="TIGR04057">
    <property type="entry name" value="SusC_RagA_signa"/>
    <property type="match status" value="1"/>
</dbReference>
<evidence type="ECO:0000259" key="9">
    <source>
        <dbReference type="Pfam" id="PF07715"/>
    </source>
</evidence>
<reference evidence="10" key="1">
    <citation type="submission" date="2022-09" db="EMBL/GenBank/DDBJ databases">
        <authorList>
            <person name="Yuan C."/>
            <person name="Ke Z."/>
        </authorList>
    </citation>
    <scope>NUCLEOTIDE SEQUENCE</scope>
    <source>
        <strain evidence="10">LB-8</strain>
    </source>
</reference>
<dbReference type="Gene3D" id="2.170.130.10">
    <property type="entry name" value="TonB-dependent receptor, plug domain"/>
    <property type="match status" value="1"/>
</dbReference>
<evidence type="ECO:0000256" key="2">
    <source>
        <dbReference type="ARBA" id="ARBA00022448"/>
    </source>
</evidence>
<evidence type="ECO:0000256" key="6">
    <source>
        <dbReference type="ARBA" id="ARBA00023237"/>
    </source>
</evidence>
<dbReference type="InterPro" id="IPR039426">
    <property type="entry name" value="TonB-dep_rcpt-like"/>
</dbReference>
<dbReference type="Gene3D" id="2.40.170.20">
    <property type="entry name" value="TonB-dependent receptor, beta-barrel domain"/>
    <property type="match status" value="1"/>
</dbReference>
<organism evidence="10 11">
    <name type="scientific">Paraflavisolibacter caeni</name>
    <dbReference type="NCBI Taxonomy" id="2982496"/>
    <lineage>
        <taxon>Bacteria</taxon>
        <taxon>Pseudomonadati</taxon>
        <taxon>Bacteroidota</taxon>
        <taxon>Chitinophagia</taxon>
        <taxon>Chitinophagales</taxon>
        <taxon>Chitinophagaceae</taxon>
        <taxon>Paraflavisolibacter</taxon>
    </lineage>
</organism>
<feature type="chain" id="PRO_5040833571" evidence="8">
    <location>
        <begin position="25"/>
        <end position="1015"/>
    </location>
</feature>
<evidence type="ECO:0000256" key="7">
    <source>
        <dbReference type="PROSITE-ProRule" id="PRU01360"/>
    </source>
</evidence>
<dbReference type="InterPro" id="IPR012910">
    <property type="entry name" value="Plug_dom"/>
</dbReference>
<keyword evidence="5 7" id="KW-0472">Membrane</keyword>
<evidence type="ECO:0000256" key="4">
    <source>
        <dbReference type="ARBA" id="ARBA00022692"/>
    </source>
</evidence>
<gene>
    <name evidence="10" type="ORF">OCK74_02135</name>
</gene>
<dbReference type="RefSeq" id="WP_279295334.1">
    <property type="nucleotide sequence ID" value="NZ_JAOTIF010000001.1"/>
</dbReference>
<dbReference type="EMBL" id="JAOTIF010000001">
    <property type="protein sequence ID" value="MCU7547890.1"/>
    <property type="molecule type" value="Genomic_DNA"/>
</dbReference>
<dbReference type="SUPFAM" id="SSF56935">
    <property type="entry name" value="Porins"/>
    <property type="match status" value="1"/>
</dbReference>
<dbReference type="AlphaFoldDB" id="A0A9X2XSH8"/>
<keyword evidence="4 7" id="KW-0812">Transmembrane</keyword>
<keyword evidence="8" id="KW-0732">Signal</keyword>
<comment type="subcellular location">
    <subcellularLocation>
        <location evidence="1 7">Cell outer membrane</location>
        <topology evidence="1 7">Multi-pass membrane protein</topology>
    </subcellularLocation>
</comment>
<dbReference type="NCBIfam" id="TIGR04056">
    <property type="entry name" value="OMP_RagA_SusC"/>
    <property type="match status" value="1"/>
</dbReference>
<evidence type="ECO:0000313" key="10">
    <source>
        <dbReference type="EMBL" id="MCU7547890.1"/>
    </source>
</evidence>
<accession>A0A9X2XSH8</accession>
<dbReference type="InterPro" id="IPR023996">
    <property type="entry name" value="TonB-dep_OMP_SusC/RagA"/>
</dbReference>
<comment type="similarity">
    <text evidence="7">Belongs to the TonB-dependent receptor family.</text>
</comment>
<keyword evidence="11" id="KW-1185">Reference proteome</keyword>